<evidence type="ECO:0000256" key="3">
    <source>
        <dbReference type="SAM" id="MobiDB-lite"/>
    </source>
</evidence>
<dbReference type="CDD" id="cd22249">
    <property type="entry name" value="UDM1_RNF168_RNF169-like"/>
    <property type="match status" value="1"/>
</dbReference>
<feature type="compositionally biased region" description="Basic and acidic residues" evidence="3">
    <location>
        <begin position="1087"/>
        <end position="1179"/>
    </location>
</feature>
<feature type="compositionally biased region" description="Basic and acidic residues" evidence="3">
    <location>
        <begin position="512"/>
        <end position="521"/>
    </location>
</feature>
<sequence>MAKHKKHTNKVKSNNNDDNHDNNSSKSSNNKLSTANTYSEPFLNNLTLDKKGTMTSFLHLSESISRYLNDSNDDNASSNNRTPEKFDKNDMYFFNELYMSTMNNNLQNQESLSNNAKLVDVKLSNVSSYSKLLPQQQYFFEAITKSAPLDNVSLVILEAFQRVFYELYEMSKYHDDIVQLTSYWRLYLLLKKRNIFYSLLTNLITYLINKGWDSYEILKKITSMLNLSPSLKKELSNTYKGIVDDPEDFGLRIYTQKQNNSKSFNAEEFNPANNKCFLLTLIDLTPILYEPHGIKLLCYYPRYSLIMKSQKWTYEEITEFSAKQIGIPKHERLFENAEYQFDSVNNILENNMKKNNSLPKKIQEEDNDQDKVVATIKGKKITQKTLDSRAMTLKNTYKELSKEEREKLLNITREDVFRVFSRSEIKGQISSSEMSGFHAFAKKTTEKIGDEYNTDSCDCCSGGKHYDYEVNGKKIYETLFKSEKMKDEDLTDAEFNLRILNDEAFITKRQKTNEANKRSLENDDQNPPSYSNSSRSSILSDIFVNSAQDEDISKVETETVSSAIQNISSLSTTPPAFKEEQYKKLTATENIANWLTENTLIKSFLKRSFRLLPMVEIADNIMKSNIYERECGKSPYLFSIELDNGIEAVYNQDGEPCSESTLQDEEEDENMNDSKLNSFNDGFSVDSFYETLKNNISLENFDRIMDKTCVEDPTMMDKDVFDVNHNSLSKPNVGYTNLKSLSEIVWNDDSYTIQDPNIYMGNQYFSISSKLNDVKIDFETFNKHIDEFKEILHNENKKEYQLDIQEIKDYVNDVENIQDEQAVDEFFDVVKQLLFKGKDYSIIYESFMNDPIEDDLKEFVISEEEKKLPTVLLNSLLKPTPPTTMLKDLYLSKGFDDDAKFDVKAATHDGIETHFFTFTNSYKGKRLFIHKNFHTNHVNGLMKRYSNSGLITDESLENLHKNTSMIINSQTGILDSDCLYTYKSKKLQMLRERSFENCDYLDSDDEDDFMNSYDENATKEKIFNNCITMIRSAVKIALREKLEHATKEIEVEKNRLLLLKQLEEEENRESQKTKKSKKKEKNKKKQQQKEEKEAKKLEEQKKKEEEERLKKERDEKEMKRREEQRKKAEEMKRKKDEQLRRKREEQAKRDEIEAKARKLKEEQKKLKEEQRRLKEEEKKKKQLEKKKKQEMKEAEEEMKRKLEINNPNTAKASVDTDSLPKDNEHFSKKPSMMNTPNVQPYISLLDSLQGNNQEGADLLNMRGHELDKEEVVNPGPMGFNSSYVMNGPPGLGMSDFNTPSPMMTSGFNVQNNVPSTNTMLYPQGSPANTMGSMYGSIYNQQGYAGGSSGYGMYGSVMPQMNEGENMNYRKPSVWNNGGQQGPFSSTMMSLAGGGLLNSNMNSYYNSLMGVYGNNKTTKNESPQQ</sequence>
<evidence type="ECO:0000313" key="5">
    <source>
        <dbReference type="Proteomes" id="UP000183365"/>
    </source>
</evidence>
<organism evidence="4 5">
    <name type="scientific">Hanseniaspora guilliermondii</name>
    <dbReference type="NCBI Taxonomy" id="56406"/>
    <lineage>
        <taxon>Eukaryota</taxon>
        <taxon>Fungi</taxon>
        <taxon>Dikarya</taxon>
        <taxon>Ascomycota</taxon>
        <taxon>Saccharomycotina</taxon>
        <taxon>Saccharomycetes</taxon>
        <taxon>Saccharomycodales</taxon>
        <taxon>Saccharomycodaceae</taxon>
        <taxon>Hanseniaspora</taxon>
    </lineage>
</organism>
<dbReference type="PANTHER" id="PTHR13142:SF1">
    <property type="entry name" value="INNER CENTROMERE PROTEIN"/>
    <property type="match status" value="1"/>
</dbReference>
<proteinExistence type="predicted"/>
<gene>
    <name evidence="4" type="ORF">HGUI_03280</name>
</gene>
<protein>
    <recommendedName>
        <fullName evidence="6">Stress response protein NST1</fullName>
    </recommendedName>
</protein>
<dbReference type="PANTHER" id="PTHR13142">
    <property type="entry name" value="INNER CENTROMERE PROTEIN"/>
    <property type="match status" value="1"/>
</dbReference>
<evidence type="ECO:0008006" key="6">
    <source>
        <dbReference type="Google" id="ProtNLM"/>
    </source>
</evidence>
<keyword evidence="2" id="KW-0963">Cytoplasm</keyword>
<name>A0A1L0B3L4_9ASCO</name>
<feature type="region of interest" description="Disordered" evidence="3">
    <location>
        <begin position="512"/>
        <end position="535"/>
    </location>
</feature>
<evidence type="ECO:0000256" key="1">
    <source>
        <dbReference type="ARBA" id="ARBA00004496"/>
    </source>
</evidence>
<dbReference type="OrthoDB" id="3973048at2759"/>
<comment type="subcellular location">
    <subcellularLocation>
        <location evidence="1">Cytoplasm</location>
    </subcellularLocation>
</comment>
<keyword evidence="5" id="KW-1185">Reference proteome</keyword>
<evidence type="ECO:0000256" key="2">
    <source>
        <dbReference type="ARBA" id="ARBA00022490"/>
    </source>
</evidence>
<dbReference type="VEuPathDB" id="FungiDB:HGUI_03280"/>
<dbReference type="EMBL" id="FQNF01000078">
    <property type="protein sequence ID" value="SGZ41080.1"/>
    <property type="molecule type" value="Genomic_DNA"/>
</dbReference>
<dbReference type="Proteomes" id="UP000183365">
    <property type="component" value="Unassembled WGS sequence"/>
</dbReference>
<accession>A0A1L0B3L4</accession>
<reference evidence="5" key="1">
    <citation type="submission" date="2016-11" db="EMBL/GenBank/DDBJ databases">
        <authorList>
            <person name="Guldener U."/>
        </authorList>
    </citation>
    <scope>NUCLEOTIDE SEQUENCE [LARGE SCALE GENOMIC DNA]</scope>
</reference>
<feature type="region of interest" description="Disordered" evidence="3">
    <location>
        <begin position="1064"/>
        <end position="1199"/>
    </location>
</feature>
<feature type="compositionally biased region" description="Basic residues" evidence="3">
    <location>
        <begin position="1180"/>
        <end position="1189"/>
    </location>
</feature>
<feature type="compositionally biased region" description="Basic residues" evidence="3">
    <location>
        <begin position="1073"/>
        <end position="1086"/>
    </location>
</feature>
<feature type="region of interest" description="Disordered" evidence="3">
    <location>
        <begin position="1"/>
        <end position="36"/>
    </location>
</feature>
<feature type="compositionally biased region" description="Basic residues" evidence="3">
    <location>
        <begin position="1"/>
        <end position="10"/>
    </location>
</feature>
<evidence type="ECO:0000313" key="4">
    <source>
        <dbReference type="EMBL" id="SGZ41080.1"/>
    </source>
</evidence>
<dbReference type="GO" id="GO:0005737">
    <property type="term" value="C:cytoplasm"/>
    <property type="evidence" value="ECO:0007669"/>
    <property type="project" value="UniProtKB-SubCell"/>
</dbReference>